<comment type="caution">
    <text evidence="5">Lacks conserved residue(s) required for the propagation of feature annotation.</text>
</comment>
<dbReference type="GO" id="GO:0043419">
    <property type="term" value="P:urea catabolic process"/>
    <property type="evidence" value="ECO:0007669"/>
    <property type="project" value="UniProtKB-UniPathway"/>
</dbReference>
<dbReference type="SUPFAM" id="SSF51338">
    <property type="entry name" value="Composite domain of metallo-dependent hydrolases"/>
    <property type="match status" value="1"/>
</dbReference>
<evidence type="ECO:0000256" key="4">
    <source>
        <dbReference type="ARBA" id="ARBA00022596"/>
    </source>
</evidence>
<dbReference type="GO" id="GO:0009039">
    <property type="term" value="F:urease activity"/>
    <property type="evidence" value="ECO:0007669"/>
    <property type="project" value="UniProtKB-EC"/>
</dbReference>
<dbReference type="InterPro" id="IPR050112">
    <property type="entry name" value="Urease_alpha_subunit"/>
</dbReference>
<dbReference type="InterPro" id="IPR011059">
    <property type="entry name" value="Metal-dep_hydrolase_composite"/>
</dbReference>
<evidence type="ECO:0000313" key="8">
    <source>
        <dbReference type="EMBL" id="OQR70537.1"/>
    </source>
</evidence>
<dbReference type="InParanoid" id="A0A1V9XAH0"/>
<protein>
    <recommendedName>
        <fullName evidence="3">urease</fullName>
        <ecNumber evidence="3">3.5.1.5</ecNumber>
    </recommendedName>
</protein>
<dbReference type="Gene3D" id="3.20.20.140">
    <property type="entry name" value="Metal-dependent hydrolases"/>
    <property type="match status" value="2"/>
</dbReference>
<dbReference type="EMBL" id="MNPL01017218">
    <property type="protein sequence ID" value="OQR70537.1"/>
    <property type="molecule type" value="Genomic_DNA"/>
</dbReference>
<evidence type="ECO:0000313" key="9">
    <source>
        <dbReference type="Proteomes" id="UP000192247"/>
    </source>
</evidence>
<accession>A0A1V9XAH0</accession>
<organism evidence="8 9">
    <name type="scientific">Tropilaelaps mercedesae</name>
    <dbReference type="NCBI Taxonomy" id="418985"/>
    <lineage>
        <taxon>Eukaryota</taxon>
        <taxon>Metazoa</taxon>
        <taxon>Ecdysozoa</taxon>
        <taxon>Arthropoda</taxon>
        <taxon>Chelicerata</taxon>
        <taxon>Arachnida</taxon>
        <taxon>Acari</taxon>
        <taxon>Parasitiformes</taxon>
        <taxon>Mesostigmata</taxon>
        <taxon>Gamasina</taxon>
        <taxon>Dermanyssoidea</taxon>
        <taxon>Laelapidae</taxon>
        <taxon>Tropilaelaps</taxon>
    </lineage>
</organism>
<evidence type="ECO:0000259" key="7">
    <source>
        <dbReference type="PROSITE" id="PS51368"/>
    </source>
</evidence>
<evidence type="ECO:0000256" key="5">
    <source>
        <dbReference type="PROSITE-ProRule" id="PRU00700"/>
    </source>
</evidence>
<dbReference type="AlphaFoldDB" id="A0A1V9XAH0"/>
<dbReference type="OrthoDB" id="6429156at2759"/>
<keyword evidence="9" id="KW-1185">Reference proteome</keyword>
<dbReference type="STRING" id="418985.A0A1V9XAH0"/>
<dbReference type="NCBIfam" id="NF009686">
    <property type="entry name" value="PRK13207.1"/>
    <property type="match status" value="1"/>
</dbReference>
<name>A0A1V9XAH0_9ACAR</name>
<comment type="caution">
    <text evidence="8">The sequence shown here is derived from an EMBL/GenBank/DDBJ whole genome shotgun (WGS) entry which is preliminary data.</text>
</comment>
<dbReference type="InterPro" id="IPR017951">
    <property type="entry name" value="Urease_asu_c"/>
</dbReference>
<keyword evidence="4" id="KW-0533">Nickel</keyword>
<dbReference type="InterPro" id="IPR032466">
    <property type="entry name" value="Metal_Hydrolase"/>
</dbReference>
<evidence type="ECO:0000256" key="2">
    <source>
        <dbReference type="ARBA" id="ARBA00004897"/>
    </source>
</evidence>
<feature type="domain" description="Urease" evidence="7">
    <location>
        <begin position="1"/>
        <end position="255"/>
    </location>
</feature>
<dbReference type="PROSITE" id="PS51368">
    <property type="entry name" value="UREASE_3"/>
    <property type="match status" value="1"/>
</dbReference>
<dbReference type="Pfam" id="PF01979">
    <property type="entry name" value="Amidohydro_1"/>
    <property type="match status" value="1"/>
</dbReference>
<dbReference type="PRINTS" id="PR01752">
    <property type="entry name" value="UREASE"/>
</dbReference>
<comment type="similarity">
    <text evidence="6">Belongs to the metallo-dependent hydrolases superfamily. Urease alpha subunit family.</text>
</comment>
<gene>
    <name evidence="8" type="ORF">BIW11_04139</name>
</gene>
<proteinExistence type="inferred from homology"/>
<dbReference type="InterPro" id="IPR005848">
    <property type="entry name" value="Urease_asu"/>
</dbReference>
<sequence length="255" mass="28466">METRNIREDIAFAESRMRAETVAAEDILHDLGAISLFTSDSQAMGRIGETVCRTWQTAHKMKEQFGALPEDVETHNDNFRVKRYIAKYTINPALAHGIADYVGSIEAGKYADLVLWHPAFFGIKPELVIKGGQIVTANMGPANASIPTAQPLNLRSMFGAYGSAVARNSLYFVSAVSLNAPADIRTLYRVRREMRPVNGTRAVRKQDMLYNDYLPCITVDPETYEVTVQGNDGEERKLCCQPAKCVPLARRYLLF</sequence>
<dbReference type="Proteomes" id="UP000192247">
    <property type="component" value="Unassembled WGS sequence"/>
</dbReference>
<dbReference type="UniPathway" id="UPA00258">
    <property type="reaction ID" value="UER00370"/>
</dbReference>
<evidence type="ECO:0000256" key="6">
    <source>
        <dbReference type="RuleBase" id="RU004158"/>
    </source>
</evidence>
<comment type="cofactor">
    <cofactor evidence="1">
        <name>Ni cation</name>
        <dbReference type="ChEBI" id="CHEBI:25516"/>
    </cofactor>
</comment>
<dbReference type="PANTHER" id="PTHR43440:SF1">
    <property type="entry name" value="UREASE"/>
    <property type="match status" value="1"/>
</dbReference>
<evidence type="ECO:0000256" key="1">
    <source>
        <dbReference type="ARBA" id="ARBA00001948"/>
    </source>
</evidence>
<dbReference type="GO" id="GO:0016151">
    <property type="term" value="F:nickel cation binding"/>
    <property type="evidence" value="ECO:0007669"/>
    <property type="project" value="InterPro"/>
</dbReference>
<evidence type="ECO:0000256" key="3">
    <source>
        <dbReference type="ARBA" id="ARBA00012934"/>
    </source>
</evidence>
<dbReference type="EC" id="3.5.1.5" evidence="3"/>
<comment type="pathway">
    <text evidence="2">Nitrogen metabolism; urea degradation; CO(2) and NH(3) from urea (urease route): step 1/1.</text>
</comment>
<dbReference type="SUPFAM" id="SSF51556">
    <property type="entry name" value="Metallo-dependent hydrolases"/>
    <property type="match status" value="1"/>
</dbReference>
<dbReference type="InterPro" id="IPR006680">
    <property type="entry name" value="Amidohydro-rel"/>
</dbReference>
<reference evidence="8 9" key="1">
    <citation type="journal article" date="2017" name="Gigascience">
        <title>Draft genome of the honey bee ectoparasitic mite, Tropilaelaps mercedesae, is shaped by the parasitic life history.</title>
        <authorList>
            <person name="Dong X."/>
            <person name="Armstrong S.D."/>
            <person name="Xia D."/>
            <person name="Makepeace B.L."/>
            <person name="Darby A.C."/>
            <person name="Kadowaki T."/>
        </authorList>
    </citation>
    <scope>NUCLEOTIDE SEQUENCE [LARGE SCALE GENOMIC DNA]</scope>
    <source>
        <strain evidence="8">Wuxi-XJTLU</strain>
    </source>
</reference>
<dbReference type="PANTHER" id="PTHR43440">
    <property type="entry name" value="UREASE"/>
    <property type="match status" value="1"/>
</dbReference>